<keyword evidence="3" id="KW-1185">Reference proteome</keyword>
<dbReference type="InterPro" id="IPR036938">
    <property type="entry name" value="PAP2/HPO_sf"/>
</dbReference>
<gene>
    <name evidence="2" type="ORF">EV385_5158</name>
</gene>
<comment type="caution">
    <text evidence="2">The sequence shown here is derived from an EMBL/GenBank/DDBJ whole genome shotgun (WGS) entry which is preliminary data.</text>
</comment>
<name>A0A4Q7ZQ66_9ACTN</name>
<evidence type="ECO:0000313" key="2">
    <source>
        <dbReference type="EMBL" id="RZU53252.1"/>
    </source>
</evidence>
<protein>
    <recommendedName>
        <fullName evidence="4">PAP2 superfamily protein</fullName>
    </recommendedName>
</protein>
<dbReference type="EMBL" id="SHKY01000001">
    <property type="protein sequence ID" value="RZU53252.1"/>
    <property type="molecule type" value="Genomic_DNA"/>
</dbReference>
<evidence type="ECO:0000256" key="1">
    <source>
        <dbReference type="SAM" id="MobiDB-lite"/>
    </source>
</evidence>
<sequence length="67" mass="7060">MIYLGYHWTTDAIAGFALGCLLRIGVTPPLTTALGSLCDPDDSAPPSTRPRLSAVANPADSEMANER</sequence>
<evidence type="ECO:0000313" key="3">
    <source>
        <dbReference type="Proteomes" id="UP000292564"/>
    </source>
</evidence>
<dbReference type="AlphaFoldDB" id="A0A4Q7ZQ66"/>
<reference evidence="2 3" key="1">
    <citation type="submission" date="2019-02" db="EMBL/GenBank/DDBJ databases">
        <title>Sequencing the genomes of 1000 actinobacteria strains.</title>
        <authorList>
            <person name="Klenk H.-P."/>
        </authorList>
    </citation>
    <scope>NUCLEOTIDE SEQUENCE [LARGE SCALE GENOMIC DNA]</scope>
    <source>
        <strain evidence="2 3">DSM 45162</strain>
    </source>
</reference>
<feature type="region of interest" description="Disordered" evidence="1">
    <location>
        <begin position="37"/>
        <end position="67"/>
    </location>
</feature>
<evidence type="ECO:0008006" key="4">
    <source>
        <dbReference type="Google" id="ProtNLM"/>
    </source>
</evidence>
<accession>A0A4Q7ZQ66</accession>
<dbReference type="SUPFAM" id="SSF48317">
    <property type="entry name" value="Acid phosphatase/Vanadium-dependent haloperoxidase"/>
    <property type="match status" value="1"/>
</dbReference>
<organism evidence="2 3">
    <name type="scientific">Krasilnikovia cinnamomea</name>
    <dbReference type="NCBI Taxonomy" id="349313"/>
    <lineage>
        <taxon>Bacteria</taxon>
        <taxon>Bacillati</taxon>
        <taxon>Actinomycetota</taxon>
        <taxon>Actinomycetes</taxon>
        <taxon>Micromonosporales</taxon>
        <taxon>Micromonosporaceae</taxon>
        <taxon>Krasilnikovia</taxon>
    </lineage>
</organism>
<proteinExistence type="predicted"/>
<dbReference type="Proteomes" id="UP000292564">
    <property type="component" value="Unassembled WGS sequence"/>
</dbReference>